<dbReference type="EMBL" id="KK385129">
    <property type="protein sequence ID" value="KFV50588.1"/>
    <property type="molecule type" value="Genomic_DNA"/>
</dbReference>
<protein>
    <recommendedName>
        <fullName evidence="3">Nidogen G2 beta-barrel domain-containing protein</fullName>
    </recommendedName>
</protein>
<reference evidence="1 2" key="1">
    <citation type="submission" date="2014-04" db="EMBL/GenBank/DDBJ databases">
        <title>Genome evolution of avian class.</title>
        <authorList>
            <person name="Zhang G."/>
            <person name="Li C."/>
        </authorList>
    </citation>
    <scope>NUCLEOTIDE SEQUENCE [LARGE SCALE GENOMIC DNA]</scope>
    <source>
        <strain evidence="1">BGI_N341</strain>
    </source>
</reference>
<dbReference type="AlphaFoldDB" id="A0A093H7A3"/>
<accession>A0A093H7A3</accession>
<dbReference type="Proteomes" id="UP000054190">
    <property type="component" value="Unassembled WGS sequence"/>
</dbReference>
<feature type="non-terminal residue" evidence="1">
    <location>
        <position position="1"/>
    </location>
</feature>
<gene>
    <name evidence="1" type="ORF">N341_12438</name>
</gene>
<evidence type="ECO:0000313" key="2">
    <source>
        <dbReference type="Proteomes" id="UP000054190"/>
    </source>
</evidence>
<evidence type="ECO:0008006" key="3">
    <source>
        <dbReference type="Google" id="ProtNLM"/>
    </source>
</evidence>
<sequence>DGQELLLGRFKLDTRVKFFTMRTISHWNNFPREVVDSPTLDTLKIQLDRVLGHLV</sequence>
<proteinExistence type="predicted"/>
<evidence type="ECO:0000313" key="1">
    <source>
        <dbReference type="EMBL" id="KFV50588.1"/>
    </source>
</evidence>
<name>A0A093H7A3_TYTAL</name>
<feature type="non-terminal residue" evidence="1">
    <location>
        <position position="55"/>
    </location>
</feature>
<organism evidence="1 2">
    <name type="scientific">Tyto alba</name>
    <name type="common">Barn owl</name>
    <dbReference type="NCBI Taxonomy" id="56313"/>
    <lineage>
        <taxon>Eukaryota</taxon>
        <taxon>Metazoa</taxon>
        <taxon>Chordata</taxon>
        <taxon>Craniata</taxon>
        <taxon>Vertebrata</taxon>
        <taxon>Euteleostomi</taxon>
        <taxon>Archelosauria</taxon>
        <taxon>Archosauria</taxon>
        <taxon>Dinosauria</taxon>
        <taxon>Saurischia</taxon>
        <taxon>Theropoda</taxon>
        <taxon>Coelurosauria</taxon>
        <taxon>Aves</taxon>
        <taxon>Neognathae</taxon>
        <taxon>Neoaves</taxon>
        <taxon>Telluraves</taxon>
        <taxon>Strigiformes</taxon>
        <taxon>Tytonidae</taxon>
        <taxon>Tyto</taxon>
    </lineage>
</organism>
<keyword evidence="2" id="KW-1185">Reference proteome</keyword>